<dbReference type="OrthoDB" id="9781005at2"/>
<keyword evidence="2" id="KW-1185">Reference proteome</keyword>
<gene>
    <name evidence="1" type="ORF">DL897_04425</name>
</gene>
<protein>
    <recommendedName>
        <fullName evidence="3">Integrase catalytic domain-containing protein</fullName>
    </recommendedName>
</protein>
<dbReference type="AlphaFoldDB" id="A0A364K7I2"/>
<evidence type="ECO:0008006" key="3">
    <source>
        <dbReference type="Google" id="ProtNLM"/>
    </source>
</evidence>
<evidence type="ECO:0000313" key="1">
    <source>
        <dbReference type="EMBL" id="RAL26247.1"/>
    </source>
</evidence>
<name>A0A364K7I2_9BACL</name>
<comment type="caution">
    <text evidence="1">The sequence shown here is derived from an EMBL/GenBank/DDBJ whole genome shotgun (WGS) entry which is preliminary data.</text>
</comment>
<dbReference type="Proteomes" id="UP000251213">
    <property type="component" value="Unassembled WGS sequence"/>
</dbReference>
<sequence>MEKKNDLLISHISHLEIGHFIFPPPLMRLIVKLSAIRLVLPDLSLMLETLEEACSKHHVNTTILHSDQGRTYTARMFQEVARKKRHYH</sequence>
<reference evidence="1 2" key="1">
    <citation type="submission" date="2018-06" db="EMBL/GenBank/DDBJ databases">
        <title>Thermoflavimicrobium daqus sp. nov., a thermophilic microbe isolated from Moutai-flavour Daqu.</title>
        <authorList>
            <person name="Wang X."/>
            <person name="Zhou H."/>
        </authorList>
    </citation>
    <scope>NUCLEOTIDE SEQUENCE [LARGE SCALE GENOMIC DNA]</scope>
    <source>
        <strain evidence="1 2">FBKL4.011</strain>
    </source>
</reference>
<proteinExistence type="predicted"/>
<dbReference type="RefSeq" id="WP_113657932.1">
    <property type="nucleotide sequence ID" value="NZ_KZ845664.1"/>
</dbReference>
<organism evidence="1 2">
    <name type="scientific">Thermoflavimicrobium daqui</name>
    <dbReference type="NCBI Taxonomy" id="2137476"/>
    <lineage>
        <taxon>Bacteria</taxon>
        <taxon>Bacillati</taxon>
        <taxon>Bacillota</taxon>
        <taxon>Bacilli</taxon>
        <taxon>Bacillales</taxon>
        <taxon>Thermoactinomycetaceae</taxon>
        <taxon>Thermoflavimicrobium</taxon>
    </lineage>
</organism>
<dbReference type="EMBL" id="QJKK01000002">
    <property type="protein sequence ID" value="RAL26247.1"/>
    <property type="molecule type" value="Genomic_DNA"/>
</dbReference>
<reference evidence="1 2" key="2">
    <citation type="submission" date="2018-06" db="EMBL/GenBank/DDBJ databases">
        <authorList>
            <person name="Zhirakovskaya E."/>
        </authorList>
    </citation>
    <scope>NUCLEOTIDE SEQUENCE [LARGE SCALE GENOMIC DNA]</scope>
    <source>
        <strain evidence="1 2">FBKL4.011</strain>
    </source>
</reference>
<evidence type="ECO:0000313" key="2">
    <source>
        <dbReference type="Proteomes" id="UP000251213"/>
    </source>
</evidence>
<accession>A0A364K7I2</accession>